<protein>
    <submittedName>
        <fullName evidence="2">Uncharacterized protein</fullName>
    </submittedName>
</protein>
<dbReference type="Proteomes" id="UP000030207">
    <property type="component" value="Segment"/>
</dbReference>
<dbReference type="GeneID" id="24608116"/>
<dbReference type="RefSeq" id="YP_009151704.1">
    <property type="nucleotide sequence ID" value="NC_027374.1"/>
</dbReference>
<dbReference type="EMBL" id="KM236246">
    <property type="protein sequence ID" value="AIW03539.1"/>
    <property type="molecule type" value="Genomic_DNA"/>
</dbReference>
<feature type="region of interest" description="Disordered" evidence="1">
    <location>
        <begin position="182"/>
        <end position="202"/>
    </location>
</feature>
<name>A0A0A0RPK4_9CAUD</name>
<dbReference type="KEGG" id="vg:24608116"/>
<evidence type="ECO:0000313" key="2">
    <source>
        <dbReference type="EMBL" id="AIW03539.1"/>
    </source>
</evidence>
<accession>A0A0A0RPK4</accession>
<reference evidence="2 3" key="1">
    <citation type="submission" date="2014-07" db="EMBL/GenBank/DDBJ databases">
        <title>Complete Genome of Bacillus megaterium Myophage Moonbeam.</title>
        <authorList>
            <person name="Cadungog J.N."/>
            <person name="Khatemi B.E."/>
            <person name="Hernandez A.C."/>
            <person name="Everett G.F.K."/>
        </authorList>
    </citation>
    <scope>NUCLEOTIDE SEQUENCE [LARGE SCALE GENOMIC DNA]</scope>
</reference>
<proteinExistence type="predicted"/>
<organism evidence="2 3">
    <name type="scientific">Bacillus phage Moonbeam</name>
    <dbReference type="NCBI Taxonomy" id="1540091"/>
    <lineage>
        <taxon>Viruses</taxon>
        <taxon>Duplodnaviria</taxon>
        <taxon>Heunggongvirae</taxon>
        <taxon>Uroviricota</taxon>
        <taxon>Caudoviricetes</taxon>
        <taxon>Herelleviridae</taxon>
        <taxon>Bastillevirinae</taxon>
        <taxon>Moonbeamvirus</taxon>
        <taxon>Moonbeamvirus moonbeam</taxon>
    </lineage>
</organism>
<evidence type="ECO:0000313" key="3">
    <source>
        <dbReference type="Proteomes" id="UP000030207"/>
    </source>
</evidence>
<gene>
    <name evidence="2" type="ORF">CPT_Moonbeam141</name>
</gene>
<keyword evidence="3" id="KW-1185">Reference proteome</keyword>
<evidence type="ECO:0000256" key="1">
    <source>
        <dbReference type="SAM" id="MobiDB-lite"/>
    </source>
</evidence>
<sequence length="202" mass="22840">MNEEQNKLINLDQNKLEYHQQGTLFIQETPTYIVDMVKEGNLSYVIVYAATTDTAGKPQKAFTLQRRGEVPRFSPNTRLGSLANSFFPPKKQQVRVENPPLFVAPVIPRYTNTFTGKEESGFFEREPDKATTVAGERTLQRGKNTGVFIGLSSIVWDEKYTIPTRSLVEALIRHRQGDGFYDFTESGDQPDNPLGNNYRGGE</sequence>
<dbReference type="OrthoDB" id="24648at10239"/>